<comment type="caution">
    <text evidence="1">The sequence shown here is derived from an EMBL/GenBank/DDBJ whole genome shotgun (WGS) entry which is preliminary data.</text>
</comment>
<evidence type="ECO:0000313" key="2">
    <source>
        <dbReference type="Proteomes" id="UP000275199"/>
    </source>
</evidence>
<name>A0ABX9XMZ4_9PSED</name>
<protein>
    <submittedName>
        <fullName evidence="1">Uncharacterized protein</fullName>
    </submittedName>
</protein>
<proteinExistence type="predicted"/>
<evidence type="ECO:0000313" key="1">
    <source>
        <dbReference type="EMBL" id="ROZ86624.1"/>
    </source>
</evidence>
<keyword evidence="2" id="KW-1185">Reference proteome</keyword>
<gene>
    <name evidence="1" type="ORF">EF096_05285</name>
</gene>
<accession>A0ABX9XMZ4</accession>
<dbReference type="RefSeq" id="WP_123888579.1">
    <property type="nucleotide sequence ID" value="NZ_JBPYCX010000010.1"/>
</dbReference>
<dbReference type="Proteomes" id="UP000275199">
    <property type="component" value="Unassembled WGS sequence"/>
</dbReference>
<organism evidence="1 2">
    <name type="scientific">Pseudomonas neustonica</name>
    <dbReference type="NCBI Taxonomy" id="2487346"/>
    <lineage>
        <taxon>Bacteria</taxon>
        <taxon>Pseudomonadati</taxon>
        <taxon>Pseudomonadota</taxon>
        <taxon>Gammaproteobacteria</taxon>
        <taxon>Pseudomonadales</taxon>
        <taxon>Pseudomonadaceae</taxon>
        <taxon>Pseudomonas</taxon>
    </lineage>
</organism>
<dbReference type="EMBL" id="RKKU01000004">
    <property type="protein sequence ID" value="ROZ86624.1"/>
    <property type="molecule type" value="Genomic_DNA"/>
</dbReference>
<sequence length="84" mass="9303">MSPSQPVSEILLQRILAYWAWSGVTIDEAAQVSALAITTRLMCEPDDHRLALSLQMLQAELPVHQPLPAASPPLQRGSMRYGDY</sequence>
<reference evidence="1 2" key="1">
    <citation type="submission" date="2018-11" db="EMBL/GenBank/DDBJ databases">
        <authorList>
            <person name="Jang G.I."/>
            <person name="Hwang C.Y."/>
        </authorList>
    </citation>
    <scope>NUCLEOTIDE SEQUENCE [LARGE SCALE GENOMIC DNA]</scope>
    <source>
        <strain evidence="1 2">SSM26</strain>
    </source>
</reference>